<accession>A0A5E4NCN6</accession>
<reference evidence="1 2" key="1">
    <citation type="submission" date="2019-08" db="EMBL/GenBank/DDBJ databases">
        <authorList>
            <person name="Alioto T."/>
            <person name="Alioto T."/>
            <person name="Gomez Garrido J."/>
        </authorList>
    </citation>
    <scope>NUCLEOTIDE SEQUENCE [LARGE SCALE GENOMIC DNA]</scope>
</reference>
<organism evidence="1 2">
    <name type="scientific">Cinara cedri</name>
    <dbReference type="NCBI Taxonomy" id="506608"/>
    <lineage>
        <taxon>Eukaryota</taxon>
        <taxon>Metazoa</taxon>
        <taxon>Ecdysozoa</taxon>
        <taxon>Arthropoda</taxon>
        <taxon>Hexapoda</taxon>
        <taxon>Insecta</taxon>
        <taxon>Pterygota</taxon>
        <taxon>Neoptera</taxon>
        <taxon>Paraneoptera</taxon>
        <taxon>Hemiptera</taxon>
        <taxon>Sternorrhyncha</taxon>
        <taxon>Aphidomorpha</taxon>
        <taxon>Aphidoidea</taxon>
        <taxon>Aphididae</taxon>
        <taxon>Lachninae</taxon>
        <taxon>Cinara</taxon>
    </lineage>
</organism>
<name>A0A5E4NCN6_9HEMI</name>
<dbReference type="AlphaFoldDB" id="A0A5E4NCN6"/>
<gene>
    <name evidence="1" type="ORF">CINCED_3A007082</name>
</gene>
<proteinExistence type="predicted"/>
<protein>
    <submittedName>
        <fullName evidence="1">Uncharacterized protein</fullName>
    </submittedName>
</protein>
<evidence type="ECO:0000313" key="1">
    <source>
        <dbReference type="EMBL" id="VVC42624.1"/>
    </source>
</evidence>
<sequence length="55" mass="6291">MTRVVGLIVAVAGKRYVQSGDDAVKIKNINTRNKGYMHLIDWNHESMSIVKLTRY</sequence>
<dbReference type="EMBL" id="CABPRJ010001968">
    <property type="protein sequence ID" value="VVC42624.1"/>
    <property type="molecule type" value="Genomic_DNA"/>
</dbReference>
<dbReference type="Proteomes" id="UP000325440">
    <property type="component" value="Unassembled WGS sequence"/>
</dbReference>
<evidence type="ECO:0000313" key="2">
    <source>
        <dbReference type="Proteomes" id="UP000325440"/>
    </source>
</evidence>
<keyword evidence="2" id="KW-1185">Reference proteome</keyword>